<protein>
    <submittedName>
        <fullName evidence="4">OLC1v1032649C1</fullName>
    </submittedName>
</protein>
<dbReference type="PANTHER" id="PTHR46869">
    <property type="entry name" value="C2H2-LIKE ZINC FINGER PROTEIN"/>
    <property type="match status" value="1"/>
</dbReference>
<dbReference type="InterPro" id="IPR036236">
    <property type="entry name" value="Znf_C2H2_sf"/>
</dbReference>
<dbReference type="SUPFAM" id="SSF57667">
    <property type="entry name" value="beta-beta-alpha zinc fingers"/>
    <property type="match status" value="2"/>
</dbReference>
<feature type="compositionally biased region" description="Acidic residues" evidence="2">
    <location>
        <begin position="135"/>
        <end position="161"/>
    </location>
</feature>
<dbReference type="Pfam" id="PF13912">
    <property type="entry name" value="zf-C2H2_6"/>
    <property type="match status" value="4"/>
</dbReference>
<evidence type="ECO:0000256" key="2">
    <source>
        <dbReference type="SAM" id="MobiDB-lite"/>
    </source>
</evidence>
<dbReference type="GO" id="GO:0008270">
    <property type="term" value="F:zinc ion binding"/>
    <property type="evidence" value="ECO:0007669"/>
    <property type="project" value="UniProtKB-KW"/>
</dbReference>
<sequence length="584" mass="65203">MEDQDSKFVCKWCDKKYPCGKSLGGHMRSHIMALSSAESEQRVEANMKKLLSLEEQRVDNGSQSGGYGLRENPKKTFKAVDATFPMPQEKVCKQCGKGFQSLKALCGHMACHSEKDRGLKDDHSWTSENPKLIMDDSEESDTEAEAEAEEEEDDEEEDEEENRLLRNRSKNNKRYNRIVIKTSSMSFANNSSSSASEIDDFDQEEVAICLMMLSRDSGTWGGVNSVVESSDNNSVVLETKSSSIDMRTGRKDSLQFVHSRDDEVRETKKLESSKLKCSNLDAEVVEPENSDSGYFLDEYIKLESDASVDGRHRNGSAFMDSSSRPKASIGARCEETLAAIRKGFNKTKSYKSELKKQVGRDNGNDSSSFYSKLAEYEARQKSKDSYEDVEMMNDSCRKRRHGSSDVQQSKNTNKRSKYECLNCKKTFNSYQALGGHRPCHKRNNTYTESRYETGENSFDGDDSFKDIPSRKLGETLSSRKAIAKKLSYNAEKKLKSKKSKGHECPFCHRIFKNGQALGGHKRSHFLNGGNGGGGGSGVAGGGGGAVVEVNNNPPPVFKAEYPELIDLNLPAPLEDEGDDQFMPW</sequence>
<organism evidence="4 5">
    <name type="scientific">Oldenlandia corymbosa var. corymbosa</name>
    <dbReference type="NCBI Taxonomy" id="529605"/>
    <lineage>
        <taxon>Eukaryota</taxon>
        <taxon>Viridiplantae</taxon>
        <taxon>Streptophyta</taxon>
        <taxon>Embryophyta</taxon>
        <taxon>Tracheophyta</taxon>
        <taxon>Spermatophyta</taxon>
        <taxon>Magnoliopsida</taxon>
        <taxon>eudicotyledons</taxon>
        <taxon>Gunneridae</taxon>
        <taxon>Pentapetalae</taxon>
        <taxon>asterids</taxon>
        <taxon>lamiids</taxon>
        <taxon>Gentianales</taxon>
        <taxon>Rubiaceae</taxon>
        <taxon>Rubioideae</taxon>
        <taxon>Spermacoceae</taxon>
        <taxon>Hedyotis-Oldenlandia complex</taxon>
        <taxon>Oldenlandia</taxon>
    </lineage>
</organism>
<accession>A0AAV1CM34</accession>
<feature type="region of interest" description="Disordered" evidence="2">
    <location>
        <begin position="381"/>
        <end position="411"/>
    </location>
</feature>
<feature type="domain" description="C2H2-type" evidence="3">
    <location>
        <begin position="8"/>
        <end position="30"/>
    </location>
</feature>
<feature type="compositionally biased region" description="Basic and acidic residues" evidence="2">
    <location>
        <begin position="115"/>
        <end position="125"/>
    </location>
</feature>
<proteinExistence type="predicted"/>
<dbReference type="EMBL" id="OX459119">
    <property type="protein sequence ID" value="CAI9096487.1"/>
    <property type="molecule type" value="Genomic_DNA"/>
</dbReference>
<evidence type="ECO:0000256" key="1">
    <source>
        <dbReference type="PROSITE-ProRule" id="PRU00042"/>
    </source>
</evidence>
<evidence type="ECO:0000313" key="5">
    <source>
        <dbReference type="Proteomes" id="UP001161247"/>
    </source>
</evidence>
<evidence type="ECO:0000259" key="3">
    <source>
        <dbReference type="PROSITE" id="PS50157"/>
    </source>
</evidence>
<feature type="domain" description="C2H2-type" evidence="3">
    <location>
        <begin position="502"/>
        <end position="524"/>
    </location>
</feature>
<keyword evidence="1" id="KW-0863">Zinc-finger</keyword>
<dbReference type="PROSITE" id="PS00028">
    <property type="entry name" value="ZINC_FINGER_C2H2_1"/>
    <property type="match status" value="4"/>
</dbReference>
<dbReference type="Proteomes" id="UP001161247">
    <property type="component" value="Chromosome 2"/>
</dbReference>
<feature type="domain" description="C2H2-type" evidence="3">
    <location>
        <begin position="90"/>
        <end position="117"/>
    </location>
</feature>
<keyword evidence="1" id="KW-0862">Zinc</keyword>
<dbReference type="PANTHER" id="PTHR46869:SF1">
    <property type="entry name" value="C2H2-LIKE ZINC FINGER PROTEIN"/>
    <property type="match status" value="1"/>
</dbReference>
<dbReference type="SMART" id="SM00355">
    <property type="entry name" value="ZnF_C2H2"/>
    <property type="match status" value="4"/>
</dbReference>
<feature type="region of interest" description="Disordered" evidence="2">
    <location>
        <begin position="115"/>
        <end position="168"/>
    </location>
</feature>
<feature type="domain" description="C2H2-type" evidence="3">
    <location>
        <begin position="418"/>
        <end position="445"/>
    </location>
</feature>
<dbReference type="PROSITE" id="PS50157">
    <property type="entry name" value="ZINC_FINGER_C2H2_2"/>
    <property type="match status" value="4"/>
</dbReference>
<dbReference type="InterPro" id="IPR013087">
    <property type="entry name" value="Znf_C2H2_type"/>
</dbReference>
<name>A0AAV1CM34_OLDCO</name>
<dbReference type="Gene3D" id="3.30.160.60">
    <property type="entry name" value="Classic Zinc Finger"/>
    <property type="match status" value="1"/>
</dbReference>
<keyword evidence="1" id="KW-0479">Metal-binding</keyword>
<keyword evidence="5" id="KW-1185">Reference proteome</keyword>
<reference evidence="4" key="1">
    <citation type="submission" date="2023-03" db="EMBL/GenBank/DDBJ databases">
        <authorList>
            <person name="Julca I."/>
        </authorList>
    </citation>
    <scope>NUCLEOTIDE SEQUENCE</scope>
</reference>
<gene>
    <name evidence="4" type="ORF">OLC1_LOCUS7230</name>
</gene>
<evidence type="ECO:0000313" key="4">
    <source>
        <dbReference type="EMBL" id="CAI9096487.1"/>
    </source>
</evidence>
<dbReference type="AlphaFoldDB" id="A0AAV1CM34"/>